<accession>A0A820I6M8</accession>
<gene>
    <name evidence="1" type="ORF">JBS370_LOCUS40484</name>
</gene>
<comment type="caution">
    <text evidence="1">The sequence shown here is derived from an EMBL/GenBank/DDBJ whole genome shotgun (WGS) entry which is preliminary data.</text>
</comment>
<name>A0A820I6M8_9BILA</name>
<dbReference type="EMBL" id="CAJOBD010036569">
    <property type="protein sequence ID" value="CAF4303929.1"/>
    <property type="molecule type" value="Genomic_DNA"/>
</dbReference>
<sequence>MPPPALSIMDKLQFR</sequence>
<reference evidence="1" key="1">
    <citation type="submission" date="2021-02" db="EMBL/GenBank/DDBJ databases">
        <authorList>
            <person name="Nowell W R."/>
        </authorList>
    </citation>
    <scope>NUCLEOTIDE SEQUENCE</scope>
</reference>
<protein>
    <submittedName>
        <fullName evidence="1">Uncharacterized protein</fullName>
    </submittedName>
</protein>
<proteinExistence type="predicted"/>
<evidence type="ECO:0000313" key="1">
    <source>
        <dbReference type="EMBL" id="CAF4303929.1"/>
    </source>
</evidence>
<evidence type="ECO:0000313" key="2">
    <source>
        <dbReference type="Proteomes" id="UP000663836"/>
    </source>
</evidence>
<dbReference type="Proteomes" id="UP000663836">
    <property type="component" value="Unassembled WGS sequence"/>
</dbReference>
<feature type="non-terminal residue" evidence="1">
    <location>
        <position position="15"/>
    </location>
</feature>
<organism evidence="1 2">
    <name type="scientific">Rotaria sordida</name>
    <dbReference type="NCBI Taxonomy" id="392033"/>
    <lineage>
        <taxon>Eukaryota</taxon>
        <taxon>Metazoa</taxon>
        <taxon>Spiralia</taxon>
        <taxon>Gnathifera</taxon>
        <taxon>Rotifera</taxon>
        <taxon>Eurotatoria</taxon>
        <taxon>Bdelloidea</taxon>
        <taxon>Philodinida</taxon>
        <taxon>Philodinidae</taxon>
        <taxon>Rotaria</taxon>
    </lineage>
</organism>